<organism evidence="1">
    <name type="scientific">Anguilla anguilla</name>
    <name type="common">European freshwater eel</name>
    <name type="synonym">Muraena anguilla</name>
    <dbReference type="NCBI Taxonomy" id="7936"/>
    <lineage>
        <taxon>Eukaryota</taxon>
        <taxon>Metazoa</taxon>
        <taxon>Chordata</taxon>
        <taxon>Craniata</taxon>
        <taxon>Vertebrata</taxon>
        <taxon>Euteleostomi</taxon>
        <taxon>Actinopterygii</taxon>
        <taxon>Neopterygii</taxon>
        <taxon>Teleostei</taxon>
        <taxon>Anguilliformes</taxon>
        <taxon>Anguillidae</taxon>
        <taxon>Anguilla</taxon>
    </lineage>
</organism>
<dbReference type="EMBL" id="GBXM01102701">
    <property type="protein sequence ID" value="JAH05876.1"/>
    <property type="molecule type" value="Transcribed_RNA"/>
</dbReference>
<dbReference type="AlphaFoldDB" id="A0A0E9PMM2"/>
<evidence type="ECO:0000313" key="1">
    <source>
        <dbReference type="EMBL" id="JAH05876.1"/>
    </source>
</evidence>
<proteinExistence type="predicted"/>
<reference evidence="1" key="2">
    <citation type="journal article" date="2015" name="Fish Shellfish Immunol.">
        <title>Early steps in the European eel (Anguilla anguilla)-Vibrio vulnificus interaction in the gills: Role of the RtxA13 toxin.</title>
        <authorList>
            <person name="Callol A."/>
            <person name="Pajuelo D."/>
            <person name="Ebbesson L."/>
            <person name="Teles M."/>
            <person name="MacKenzie S."/>
            <person name="Amaro C."/>
        </authorList>
    </citation>
    <scope>NUCLEOTIDE SEQUENCE</scope>
</reference>
<protein>
    <submittedName>
        <fullName evidence="1">Uncharacterized protein</fullName>
    </submittedName>
</protein>
<reference evidence="1" key="1">
    <citation type="submission" date="2014-11" db="EMBL/GenBank/DDBJ databases">
        <authorList>
            <person name="Amaro Gonzalez C."/>
        </authorList>
    </citation>
    <scope>NUCLEOTIDE SEQUENCE</scope>
</reference>
<sequence>MNALLLQPITRDASGYPVLNRDWL</sequence>
<name>A0A0E9PMM2_ANGAN</name>
<accession>A0A0E9PMM2</accession>